<evidence type="ECO:0000313" key="8">
    <source>
        <dbReference type="EMBL" id="QCK88147.1"/>
    </source>
</evidence>
<dbReference type="Pfam" id="PF00908">
    <property type="entry name" value="dTDP_sugar_isom"/>
    <property type="match status" value="1"/>
</dbReference>
<name>A0A4D7QSW4_9HYPH</name>
<comment type="catalytic activity">
    <reaction evidence="1 7">
        <text>dTDP-4-dehydro-6-deoxy-alpha-D-glucose = dTDP-4-dehydro-beta-L-rhamnose</text>
        <dbReference type="Rhea" id="RHEA:16969"/>
        <dbReference type="ChEBI" id="CHEBI:57649"/>
        <dbReference type="ChEBI" id="CHEBI:62830"/>
        <dbReference type="EC" id="5.1.3.13"/>
    </reaction>
</comment>
<dbReference type="SUPFAM" id="SSF51182">
    <property type="entry name" value="RmlC-like cupins"/>
    <property type="match status" value="1"/>
</dbReference>
<evidence type="ECO:0000313" key="9">
    <source>
        <dbReference type="Proteomes" id="UP000298588"/>
    </source>
</evidence>
<feature type="active site" description="Proton donor" evidence="5">
    <location>
        <position position="129"/>
    </location>
</feature>
<dbReference type="Proteomes" id="UP000298588">
    <property type="component" value="Chromosome"/>
</dbReference>
<dbReference type="InterPro" id="IPR014710">
    <property type="entry name" value="RmlC-like_jellyroll"/>
</dbReference>
<proteinExistence type="inferred from homology"/>
<feature type="active site" description="Proton acceptor" evidence="5">
    <location>
        <position position="59"/>
    </location>
</feature>
<dbReference type="CDD" id="cd00438">
    <property type="entry name" value="cupin_RmlC"/>
    <property type="match status" value="1"/>
</dbReference>
<evidence type="ECO:0000256" key="7">
    <source>
        <dbReference type="RuleBase" id="RU364069"/>
    </source>
</evidence>
<comment type="similarity">
    <text evidence="7">Belongs to the dTDP-4-dehydrorhamnose 3,5-epimerase family.</text>
</comment>
<feature type="site" description="Participates in a stacking interaction with the thymidine ring of dTDP-4-oxo-6-deoxyglucose" evidence="6">
    <location>
        <position position="135"/>
    </location>
</feature>
<evidence type="ECO:0000256" key="6">
    <source>
        <dbReference type="PIRSR" id="PIRSR600888-3"/>
    </source>
</evidence>
<reference evidence="8 9" key="1">
    <citation type="submission" date="2019-04" db="EMBL/GenBank/DDBJ databases">
        <title>Phreatobacter aquaticus sp. nov.</title>
        <authorList>
            <person name="Choi A."/>
            <person name="Baek K."/>
        </authorList>
    </citation>
    <scope>NUCLEOTIDE SEQUENCE [LARGE SCALE GENOMIC DNA]</scope>
    <source>
        <strain evidence="8 9">NMCR1094</strain>
    </source>
</reference>
<dbReference type="GO" id="GO:0005829">
    <property type="term" value="C:cytosol"/>
    <property type="evidence" value="ECO:0007669"/>
    <property type="project" value="TreeGrafter"/>
</dbReference>
<comment type="subunit">
    <text evidence="7">Homodimer.</text>
</comment>
<dbReference type="GO" id="GO:0019305">
    <property type="term" value="P:dTDP-rhamnose biosynthetic process"/>
    <property type="evidence" value="ECO:0007669"/>
    <property type="project" value="UniProtKB-UniRule"/>
</dbReference>
<comment type="pathway">
    <text evidence="7">Carbohydrate biosynthesis; dTDP-L-rhamnose biosynthesis.</text>
</comment>
<evidence type="ECO:0000256" key="2">
    <source>
        <dbReference type="ARBA" id="ARBA00001997"/>
    </source>
</evidence>
<dbReference type="EMBL" id="CP039865">
    <property type="protein sequence ID" value="QCK88147.1"/>
    <property type="molecule type" value="Genomic_DNA"/>
</dbReference>
<dbReference type="PANTHER" id="PTHR21047">
    <property type="entry name" value="DTDP-6-DEOXY-D-GLUCOSE-3,5 EPIMERASE"/>
    <property type="match status" value="1"/>
</dbReference>
<comment type="function">
    <text evidence="2 7">Catalyzes the epimerization of the C3' and C5'positions of dTDP-6-deoxy-D-xylo-4-hexulose, forming dTDP-6-deoxy-L-lyxo-4-hexulose.</text>
</comment>
<dbReference type="OrthoDB" id="9800680at2"/>
<sequence length="184" mass="20318">MAEINGFDIAGLKLIRPRKFGDERGFFSEVFRAEWLPDTVFVQDNHSLSEKRGTVRGLHYQKNPRAQGKLIRVIAGAILDVAVDIRWGSPTYGRHVAVELSAANWSQLWVPAGFLHGFCTLTDATQVVYKVTDYYSPEHDAAVAWDDPDIGVSWPVSAAAVTLSAKDQAAPRLAEIGHPFQLEG</sequence>
<dbReference type="RefSeq" id="WP_137101475.1">
    <property type="nucleotide sequence ID" value="NZ_CP039865.1"/>
</dbReference>
<organism evidence="8 9">
    <name type="scientific">Phreatobacter aquaticus</name>
    <dbReference type="NCBI Taxonomy" id="2570229"/>
    <lineage>
        <taxon>Bacteria</taxon>
        <taxon>Pseudomonadati</taxon>
        <taxon>Pseudomonadota</taxon>
        <taxon>Alphaproteobacteria</taxon>
        <taxon>Hyphomicrobiales</taxon>
        <taxon>Phreatobacteraceae</taxon>
        <taxon>Phreatobacter</taxon>
    </lineage>
</organism>
<dbReference type="Gene3D" id="2.60.120.10">
    <property type="entry name" value="Jelly Rolls"/>
    <property type="match status" value="1"/>
</dbReference>
<dbReference type="AlphaFoldDB" id="A0A4D7QSW4"/>
<dbReference type="InterPro" id="IPR011051">
    <property type="entry name" value="RmlC_Cupin_sf"/>
</dbReference>
<dbReference type="UniPathway" id="UPA00124"/>
<dbReference type="InterPro" id="IPR000888">
    <property type="entry name" value="RmlC-like"/>
</dbReference>
<evidence type="ECO:0000256" key="3">
    <source>
        <dbReference type="ARBA" id="ARBA00012098"/>
    </source>
</evidence>
<dbReference type="KEGG" id="paqt:E8L99_21485"/>
<evidence type="ECO:0000256" key="1">
    <source>
        <dbReference type="ARBA" id="ARBA00001298"/>
    </source>
</evidence>
<protein>
    <recommendedName>
        <fullName evidence="4 7">dTDP-4-dehydrorhamnose 3,5-epimerase</fullName>
        <ecNumber evidence="3 7">5.1.3.13</ecNumber>
    </recommendedName>
    <alternativeName>
        <fullName evidence="7">Thymidine diphospho-4-keto-rhamnose 3,5-epimerase</fullName>
    </alternativeName>
</protein>
<dbReference type="PANTHER" id="PTHR21047:SF2">
    <property type="entry name" value="THYMIDINE DIPHOSPHO-4-KETO-RHAMNOSE 3,5-EPIMERASE"/>
    <property type="match status" value="1"/>
</dbReference>
<keyword evidence="7 8" id="KW-0413">Isomerase</keyword>
<accession>A0A4D7QSW4</accession>
<evidence type="ECO:0000256" key="4">
    <source>
        <dbReference type="ARBA" id="ARBA00019595"/>
    </source>
</evidence>
<dbReference type="NCBIfam" id="TIGR01221">
    <property type="entry name" value="rmlC"/>
    <property type="match status" value="1"/>
</dbReference>
<gene>
    <name evidence="8" type="primary">rfbC</name>
    <name evidence="8" type="ORF">E8L99_21485</name>
</gene>
<dbReference type="EC" id="5.1.3.13" evidence="3 7"/>
<dbReference type="GO" id="GO:0000271">
    <property type="term" value="P:polysaccharide biosynthetic process"/>
    <property type="evidence" value="ECO:0007669"/>
    <property type="project" value="TreeGrafter"/>
</dbReference>
<evidence type="ECO:0000256" key="5">
    <source>
        <dbReference type="PIRSR" id="PIRSR600888-1"/>
    </source>
</evidence>
<keyword evidence="9" id="KW-1185">Reference proteome</keyword>
<dbReference type="GO" id="GO:0008830">
    <property type="term" value="F:dTDP-4-dehydrorhamnose 3,5-epimerase activity"/>
    <property type="evidence" value="ECO:0007669"/>
    <property type="project" value="UniProtKB-UniRule"/>
</dbReference>